<evidence type="ECO:0000256" key="1">
    <source>
        <dbReference type="SAM" id="MobiDB-lite"/>
    </source>
</evidence>
<name>A0AB38D6W8_9MYCO</name>
<organism evidence="2 3">
    <name type="scientific">Mycobacteroides abscessus subsp. abscessus</name>
    <dbReference type="NCBI Taxonomy" id="1185650"/>
    <lineage>
        <taxon>Bacteria</taxon>
        <taxon>Bacillati</taxon>
        <taxon>Actinomycetota</taxon>
        <taxon>Actinomycetes</taxon>
        <taxon>Mycobacteriales</taxon>
        <taxon>Mycobacteriaceae</taxon>
        <taxon>Mycobacteroides</taxon>
        <taxon>Mycobacteroides abscessus</taxon>
    </lineage>
</organism>
<protein>
    <submittedName>
        <fullName evidence="2">Uncharacterized protein</fullName>
    </submittedName>
</protein>
<accession>A0AB38D6W8</accession>
<dbReference type="EMBL" id="FSHM01000018">
    <property type="protein sequence ID" value="SIC25733.1"/>
    <property type="molecule type" value="Genomic_DNA"/>
</dbReference>
<comment type="caution">
    <text evidence="2">The sequence shown here is derived from an EMBL/GenBank/DDBJ whole genome shotgun (WGS) entry which is preliminary data.</text>
</comment>
<reference evidence="2 3" key="1">
    <citation type="submission" date="2016-11" db="EMBL/GenBank/DDBJ databases">
        <authorList>
            <consortium name="Pathogen Informatics"/>
        </authorList>
    </citation>
    <scope>NUCLEOTIDE SEQUENCE [LARGE SCALE GENOMIC DNA]</scope>
    <source>
        <strain evidence="2 3">104</strain>
    </source>
</reference>
<evidence type="ECO:0000313" key="2">
    <source>
        <dbReference type="EMBL" id="SIC25733.1"/>
    </source>
</evidence>
<gene>
    <name evidence="2" type="ORF">SAMEA2070301_05634</name>
</gene>
<dbReference type="AlphaFoldDB" id="A0AB38D6W8"/>
<dbReference type="RefSeq" id="WP_074293090.1">
    <property type="nucleotide sequence ID" value="NZ_FSHJ01000024.1"/>
</dbReference>
<feature type="compositionally biased region" description="Basic and acidic residues" evidence="1">
    <location>
        <begin position="80"/>
        <end position="94"/>
    </location>
</feature>
<feature type="region of interest" description="Disordered" evidence="1">
    <location>
        <begin position="70"/>
        <end position="94"/>
    </location>
</feature>
<sequence length="94" mass="9313">MSSTIATSGDPIVRVHRSVADSARAAAAGLPVVNAVGMRAGHAGMLEGAIAETRATLGELARVADVGASGAGALGDQDSESGRKFGGVREVRRG</sequence>
<dbReference type="Proteomes" id="UP000185210">
    <property type="component" value="Unassembled WGS sequence"/>
</dbReference>
<evidence type="ECO:0000313" key="3">
    <source>
        <dbReference type="Proteomes" id="UP000185210"/>
    </source>
</evidence>
<proteinExistence type="predicted"/>